<dbReference type="EMBL" id="LT607409">
    <property type="protein sequence ID" value="SCE80980.1"/>
    <property type="molecule type" value="Genomic_DNA"/>
</dbReference>
<dbReference type="AlphaFoldDB" id="A0A1C4VAB7"/>
<name>A0A1C4VAB7_9ACTN</name>
<protein>
    <submittedName>
        <fullName evidence="2">Uncharacterized protein</fullName>
    </submittedName>
</protein>
<accession>A0A1C4VAB7</accession>
<reference evidence="3" key="1">
    <citation type="submission" date="2016-06" db="EMBL/GenBank/DDBJ databases">
        <authorList>
            <person name="Varghese N."/>
            <person name="Submissions Spin"/>
        </authorList>
    </citation>
    <scope>NUCLEOTIDE SEQUENCE [LARGE SCALE GENOMIC DNA]</scope>
    <source>
        <strain evidence="3">DSM 45160</strain>
    </source>
</reference>
<feature type="region of interest" description="Disordered" evidence="1">
    <location>
        <begin position="103"/>
        <end position="127"/>
    </location>
</feature>
<sequence>MHPLPRAVSRETGGACGKPVWITFPPVGRCPQTSEEGLPRLSADTLFSVLCCASLVFAVVPGRVRPSFNRSSAKRPPQGCEGLADAAHRHVIHRVGIAVRTPDSATRSLPSAAGLQQSPRSGRLVHSSPRLVGVPVSVAVGARSKAGEVSPSVARLAALSAVIDTGSAKSGCPGASDTPTSANPSRSCLRGRELPATARPGQVPTGHANRAGTGTERAREPSGRGDRAGTGTERAQGPSGHTDRDWPGSESGPGVAMRKSPWDQGHVRAGGVRDGHRGIRF</sequence>
<proteinExistence type="predicted"/>
<evidence type="ECO:0000256" key="1">
    <source>
        <dbReference type="SAM" id="MobiDB-lite"/>
    </source>
</evidence>
<organism evidence="2 3">
    <name type="scientific">Micromonospora chokoriensis</name>
    <dbReference type="NCBI Taxonomy" id="356851"/>
    <lineage>
        <taxon>Bacteria</taxon>
        <taxon>Bacillati</taxon>
        <taxon>Actinomycetota</taxon>
        <taxon>Actinomycetes</taxon>
        <taxon>Micromonosporales</taxon>
        <taxon>Micromonosporaceae</taxon>
        <taxon>Micromonospora</taxon>
    </lineage>
</organism>
<feature type="compositionally biased region" description="Polar residues" evidence="1">
    <location>
        <begin position="177"/>
        <end position="186"/>
    </location>
</feature>
<feature type="compositionally biased region" description="Basic and acidic residues" evidence="1">
    <location>
        <begin position="271"/>
        <end position="281"/>
    </location>
</feature>
<feature type="compositionally biased region" description="Basic and acidic residues" evidence="1">
    <location>
        <begin position="216"/>
        <end position="227"/>
    </location>
</feature>
<evidence type="ECO:0000313" key="2">
    <source>
        <dbReference type="EMBL" id="SCE80980.1"/>
    </source>
</evidence>
<evidence type="ECO:0000313" key="3">
    <source>
        <dbReference type="Proteomes" id="UP000198224"/>
    </source>
</evidence>
<dbReference type="Proteomes" id="UP000198224">
    <property type="component" value="Chromosome I"/>
</dbReference>
<gene>
    <name evidence="2" type="ORF">GA0070612_1243</name>
</gene>
<keyword evidence="3" id="KW-1185">Reference proteome</keyword>
<feature type="region of interest" description="Disordered" evidence="1">
    <location>
        <begin position="166"/>
        <end position="281"/>
    </location>
</feature>
<feature type="compositionally biased region" description="Polar residues" evidence="1">
    <location>
        <begin position="103"/>
        <end position="120"/>
    </location>
</feature>